<evidence type="ECO:0000259" key="5">
    <source>
        <dbReference type="Pfam" id="PF16755"/>
    </source>
</evidence>
<dbReference type="OrthoDB" id="248320at2759"/>
<feature type="domain" description="Nucleoporin Nup159/Nup146 N-terminal" evidence="5">
    <location>
        <begin position="98"/>
        <end position="369"/>
    </location>
</feature>
<organism evidence="6 7">
    <name type="scientific">Achlya hypogyna</name>
    <name type="common">Oomycete</name>
    <name type="synonym">Protoachlya hypogyna</name>
    <dbReference type="NCBI Taxonomy" id="1202772"/>
    <lineage>
        <taxon>Eukaryota</taxon>
        <taxon>Sar</taxon>
        <taxon>Stramenopiles</taxon>
        <taxon>Oomycota</taxon>
        <taxon>Saprolegniomycetes</taxon>
        <taxon>Saprolegniales</taxon>
        <taxon>Achlyaceae</taxon>
        <taxon>Achlya</taxon>
    </lineage>
</organism>
<evidence type="ECO:0000313" key="7">
    <source>
        <dbReference type="Proteomes" id="UP000243579"/>
    </source>
</evidence>
<dbReference type="Gene3D" id="2.130.10.10">
    <property type="entry name" value="YVTN repeat-like/Quinoprotein amine dehydrogenase"/>
    <property type="match status" value="1"/>
</dbReference>
<reference evidence="6 7" key="1">
    <citation type="journal article" date="2014" name="Genome Biol. Evol.">
        <title>The secreted proteins of Achlya hypogyna and Thraustotheca clavata identify the ancestral oomycete secretome and reveal gene acquisitions by horizontal gene transfer.</title>
        <authorList>
            <person name="Misner I."/>
            <person name="Blouin N."/>
            <person name="Leonard G."/>
            <person name="Richards T.A."/>
            <person name="Lane C.E."/>
        </authorList>
    </citation>
    <scope>NUCLEOTIDE SEQUENCE [LARGE SCALE GENOMIC DNA]</scope>
    <source>
        <strain evidence="6 7">ATCC 48635</strain>
    </source>
</reference>
<accession>A0A1V9ZKZ3</accession>
<keyword evidence="3" id="KW-0539">Nucleus</keyword>
<dbReference type="GO" id="GO:0005634">
    <property type="term" value="C:nucleus"/>
    <property type="evidence" value="ECO:0007669"/>
    <property type="project" value="UniProtKB-SubCell"/>
</dbReference>
<dbReference type="InterPro" id="IPR015943">
    <property type="entry name" value="WD40/YVTN_repeat-like_dom_sf"/>
</dbReference>
<name>A0A1V9ZKZ3_ACHHY</name>
<gene>
    <name evidence="6" type="ORF">ACHHYP_08303</name>
</gene>
<dbReference type="Proteomes" id="UP000243579">
    <property type="component" value="Unassembled WGS sequence"/>
</dbReference>
<dbReference type="AlphaFoldDB" id="A0A1V9ZKZ3"/>
<proteinExistence type="predicted"/>
<comment type="subcellular location">
    <subcellularLocation>
        <location evidence="1">Nucleus</location>
    </subcellularLocation>
</comment>
<evidence type="ECO:0000256" key="3">
    <source>
        <dbReference type="ARBA" id="ARBA00023242"/>
    </source>
</evidence>
<dbReference type="STRING" id="1202772.A0A1V9ZKZ3"/>
<feature type="compositionally biased region" description="Acidic residues" evidence="4">
    <location>
        <begin position="415"/>
        <end position="432"/>
    </location>
</feature>
<feature type="region of interest" description="Disordered" evidence="4">
    <location>
        <begin position="409"/>
        <end position="487"/>
    </location>
</feature>
<feature type="region of interest" description="Disordered" evidence="4">
    <location>
        <begin position="852"/>
        <end position="914"/>
    </location>
</feature>
<dbReference type="Pfam" id="PF16755">
    <property type="entry name" value="Beta-prop_NUP159_NUP214"/>
    <property type="match status" value="1"/>
</dbReference>
<dbReference type="EMBL" id="JNBR01000082">
    <property type="protein sequence ID" value="OQR98637.1"/>
    <property type="molecule type" value="Genomic_DNA"/>
</dbReference>
<feature type="compositionally biased region" description="Pro residues" evidence="4">
    <location>
        <begin position="880"/>
        <end position="892"/>
    </location>
</feature>
<evidence type="ECO:0000256" key="2">
    <source>
        <dbReference type="ARBA" id="ARBA00022448"/>
    </source>
</evidence>
<protein>
    <submittedName>
        <fullName evidence="6">Nuclear pore complex protein</fullName>
    </submittedName>
</protein>
<evidence type="ECO:0000256" key="1">
    <source>
        <dbReference type="ARBA" id="ARBA00004123"/>
    </source>
</evidence>
<dbReference type="SUPFAM" id="SSF117289">
    <property type="entry name" value="Nucleoporin domain"/>
    <property type="match status" value="1"/>
</dbReference>
<keyword evidence="2" id="KW-0813">Transport</keyword>
<evidence type="ECO:0000313" key="6">
    <source>
        <dbReference type="EMBL" id="OQR98637.1"/>
    </source>
</evidence>
<evidence type="ECO:0000256" key="4">
    <source>
        <dbReference type="SAM" id="MobiDB-lite"/>
    </source>
</evidence>
<keyword evidence="7" id="KW-1185">Reference proteome</keyword>
<sequence length="1061" mass="113628">METEVDNVRVLNRGRLEVFPSTPPAKLSSCLAHSSKFGLTFFAAPGGLGVTAFAAFEAATLESVAKAEENLDPLTPMPMTFTVSLPSPPHLFALSPCEEVIAVHYAHVLAVFEVAQLQTGPIFTQDGITMENMSWSPFVDGKRFLAFLTSTGSVHVYNTEGDFVCHYHEDVDFKAIAWHPSDSVVAVGDTAGCVHKLQFTFDADECVGSFNKTTTLVADHVPTVNHLNWAEDDLLFAGYATPDGDEAASCIFEGGAAVDTTDLVAYFPSDDRPHAFYSCYLQPWRMFFVGCSLSTDIELLVSEPDSGEWQVWKPPEKYTPRLPMDRDDEDTYPVGMALALNSRAAIPGDDLVRPFYPCPLLLIATTDGVILNFALLDTDETEFPSLVTPVPLPPLALARVAGKNVTRHNTAAVDGDGDVGCESAEDGSEGSEDGGRSAQVGGEDAQAGGEEILSASPSEAGSSHGGGKENEEDAPMLREPSGDADTSKVQFTADISQALARMATLDEGPGRFNRNPSDLGAGSSADTAFCCDARDPRPLASPQGARPTEPKCAVTPPMLKVETSVVVPPTVVTPPSAPTTPVWQQPAPPPLCAAVPLSAAEGELWSIIGSFHKTLQSLQPAPATELPELAALRDALGAVQDAFGAIDDNFFSQEVAVSAVVSQSRLVHEQLESAKDAADVNAPLDARSVATLRRLQQKESDVRRACASLEMCLALCRTTQSAELLRHLKCSYDRSKETYNHAVTLARHASTLAAAPPRTAANALLLELHREANSAARLHDVFGTHRMASPRLVSAPVRPRIAVQAQLPSVPSQLLPMMTTLVASTAASAGHLSFQPPRPTLAGVRPQPIKVPTIGGASVPPLELGPGSPRARKTSVGAKTPPPTFLVPPPTPKSATPRRAGATDVKSSGRPAMEPLVLDPPDYLARLEGLRAKFAPTKCFAAASLERLLEEHRGRESALFLRVLRQCIGDSATTDDVHEYLLRGVLPATPVRDNPHRVRLVTFYEKHNPTKLPEVDMVLLKYHGNEAKLFRDLETKYQVAGRTTTSPWGNFYASTGFAASH</sequence>
<comment type="caution">
    <text evidence="6">The sequence shown here is derived from an EMBL/GenBank/DDBJ whole genome shotgun (WGS) entry which is preliminary data.</text>
</comment>
<dbReference type="InterPro" id="IPR039462">
    <property type="entry name" value="Nup159/Nup146_N"/>
</dbReference>